<proteinExistence type="predicted"/>
<gene>
    <name evidence="1" type="ORF">METH_01095</name>
</gene>
<dbReference type="AlphaFoldDB" id="V9VZN1"/>
<protein>
    <submittedName>
        <fullName evidence="1">Uncharacterized protein</fullName>
    </submittedName>
</protein>
<name>V9VZN1_9RHOB</name>
<keyword evidence="2" id="KW-1185">Reference proteome</keyword>
<organism evidence="1 2">
    <name type="scientific">Leisingera methylohalidivorans DSM 14336</name>
    <dbReference type="NCBI Taxonomy" id="999552"/>
    <lineage>
        <taxon>Bacteria</taxon>
        <taxon>Pseudomonadati</taxon>
        <taxon>Pseudomonadota</taxon>
        <taxon>Alphaproteobacteria</taxon>
        <taxon>Rhodobacterales</taxon>
        <taxon>Roseobacteraceae</taxon>
        <taxon>Leisingera</taxon>
    </lineage>
</organism>
<dbReference type="HOGENOM" id="CLU_2302379_0_0_5"/>
<evidence type="ECO:0000313" key="2">
    <source>
        <dbReference type="Proteomes" id="UP000018780"/>
    </source>
</evidence>
<dbReference type="PATRIC" id="fig|999552.6.peg.213"/>
<evidence type="ECO:0000313" key="1">
    <source>
        <dbReference type="EMBL" id="AHD02820.1"/>
    </source>
</evidence>
<reference evidence="1 2" key="1">
    <citation type="submission" date="2013-09" db="EMBL/GenBank/DDBJ databases">
        <authorList>
            <consortium name="DOE Joint Genome Institute"/>
            <person name="Klenk H.-P."/>
            <person name="Huntemann M."/>
            <person name="Han J."/>
            <person name="Chen A."/>
            <person name="Kyrpides N."/>
            <person name="Mavromatis K."/>
            <person name="Markowitz V."/>
            <person name="Palaniappan K."/>
            <person name="Ivanova N."/>
            <person name="Schaumberg A."/>
            <person name="Pati A."/>
            <person name="Liolios K."/>
            <person name="Nordberg H.P."/>
            <person name="Cantor M.N."/>
            <person name="Hua S.X."/>
            <person name="Woyke T."/>
        </authorList>
    </citation>
    <scope>NUCLEOTIDE SEQUENCE [LARGE SCALE GENOMIC DNA]</scope>
    <source>
        <strain evidence="1 2">DSM 14336</strain>
    </source>
</reference>
<sequence length="100" mass="11442">MGAFARDLGLECLIGAGHFGVCQSPLHTKDLLNKQQDCDWVELWPEDLSLFCTIYTDYHYYLICQTSKSLQKARPENYFEGFYAGEETSDFWGVGNLAIF</sequence>
<accession>V9VZN1</accession>
<dbReference type="EMBL" id="CP006773">
    <property type="protein sequence ID" value="AHD02820.1"/>
    <property type="molecule type" value="Genomic_DNA"/>
</dbReference>
<dbReference type="KEGG" id="lmd:METH_01095"/>
<dbReference type="Proteomes" id="UP000018780">
    <property type="component" value="Chromosome"/>
</dbReference>